<gene>
    <name evidence="1" type="ORF">ACN38_g6820</name>
</gene>
<sequence>MRRARNTLYLVHTRKGCQTHIAPTCTLNHLHYACLYLALLFYLRVQTTKDWAAQNNPPSCKYITTEVSMCGIST</sequence>
<accession>A0A0M8P805</accession>
<dbReference type="Proteomes" id="UP000037696">
    <property type="component" value="Unassembled WGS sequence"/>
</dbReference>
<dbReference type="AlphaFoldDB" id="A0A0M8P805"/>
<organism evidence="1 2">
    <name type="scientific">Penicillium nordicum</name>
    <dbReference type="NCBI Taxonomy" id="229535"/>
    <lineage>
        <taxon>Eukaryota</taxon>
        <taxon>Fungi</taxon>
        <taxon>Dikarya</taxon>
        <taxon>Ascomycota</taxon>
        <taxon>Pezizomycotina</taxon>
        <taxon>Eurotiomycetes</taxon>
        <taxon>Eurotiomycetidae</taxon>
        <taxon>Eurotiales</taxon>
        <taxon>Aspergillaceae</taxon>
        <taxon>Penicillium</taxon>
    </lineage>
</organism>
<comment type="caution">
    <text evidence="1">The sequence shown here is derived from an EMBL/GenBank/DDBJ whole genome shotgun (WGS) entry which is preliminary data.</text>
</comment>
<keyword evidence="2" id="KW-1185">Reference proteome</keyword>
<protein>
    <submittedName>
        <fullName evidence="1">Uncharacterized protein</fullName>
    </submittedName>
</protein>
<evidence type="ECO:0000313" key="2">
    <source>
        <dbReference type="Proteomes" id="UP000037696"/>
    </source>
</evidence>
<name>A0A0M8P805_9EURO</name>
<reference evidence="1 2" key="1">
    <citation type="submission" date="2015-08" db="EMBL/GenBank/DDBJ databases">
        <title>Genome sequencing of Penicillium nordicum.</title>
        <authorList>
            <person name="Nguyen H.D."/>
            <person name="Seifert K.A."/>
        </authorList>
    </citation>
    <scope>NUCLEOTIDE SEQUENCE [LARGE SCALE GENOMIC DNA]</scope>
    <source>
        <strain evidence="1 2">DAOMC 185683</strain>
    </source>
</reference>
<proteinExistence type="predicted"/>
<dbReference type="EMBL" id="LHQQ01000109">
    <property type="protein sequence ID" value="KOS42290.1"/>
    <property type="molecule type" value="Genomic_DNA"/>
</dbReference>
<evidence type="ECO:0000313" key="1">
    <source>
        <dbReference type="EMBL" id="KOS42290.1"/>
    </source>
</evidence>